<name>A0A7Z0WT53_9PSEU</name>
<gene>
    <name evidence="2" type="ORF">BLA60_04725</name>
</gene>
<reference evidence="2 3" key="1">
    <citation type="submission" date="2016-12" db="EMBL/GenBank/DDBJ databases">
        <title>The draft genome sequence of Actinophytocola xinjiangensis.</title>
        <authorList>
            <person name="Wang W."/>
            <person name="Yuan L."/>
        </authorList>
    </citation>
    <scope>NUCLEOTIDE SEQUENCE [LARGE SCALE GENOMIC DNA]</scope>
    <source>
        <strain evidence="2 3">CGMCC 4.4663</strain>
    </source>
</reference>
<sequence>MTTLEGVLAEVLDLPVDDIGEETGRDTTAEWTSLAHVQVVTAVEGAFGVTLTTREISEVTTVGRLRAVLRTKGVSA</sequence>
<dbReference type="Pfam" id="PF00550">
    <property type="entry name" value="PP-binding"/>
    <property type="match status" value="1"/>
</dbReference>
<dbReference type="OrthoDB" id="3192566at2"/>
<organism evidence="2 3">
    <name type="scientific">Actinophytocola xinjiangensis</name>
    <dbReference type="NCBI Taxonomy" id="485602"/>
    <lineage>
        <taxon>Bacteria</taxon>
        <taxon>Bacillati</taxon>
        <taxon>Actinomycetota</taxon>
        <taxon>Actinomycetes</taxon>
        <taxon>Pseudonocardiales</taxon>
        <taxon>Pseudonocardiaceae</taxon>
    </lineage>
</organism>
<dbReference type="SUPFAM" id="SSF47336">
    <property type="entry name" value="ACP-like"/>
    <property type="match status" value="1"/>
</dbReference>
<dbReference type="AlphaFoldDB" id="A0A7Z0WT53"/>
<comment type="caution">
    <text evidence="2">The sequence shown here is derived from an EMBL/GenBank/DDBJ whole genome shotgun (WGS) entry which is preliminary data.</text>
</comment>
<evidence type="ECO:0000313" key="3">
    <source>
        <dbReference type="Proteomes" id="UP000185696"/>
    </source>
</evidence>
<dbReference type="EMBL" id="MSIF01000001">
    <property type="protein sequence ID" value="OLF14427.1"/>
    <property type="molecule type" value="Genomic_DNA"/>
</dbReference>
<proteinExistence type="predicted"/>
<dbReference type="InterPro" id="IPR009081">
    <property type="entry name" value="PP-bd_ACP"/>
</dbReference>
<evidence type="ECO:0000259" key="1">
    <source>
        <dbReference type="Pfam" id="PF00550"/>
    </source>
</evidence>
<dbReference type="Gene3D" id="1.10.1200.10">
    <property type="entry name" value="ACP-like"/>
    <property type="match status" value="1"/>
</dbReference>
<dbReference type="Proteomes" id="UP000185696">
    <property type="component" value="Unassembled WGS sequence"/>
</dbReference>
<keyword evidence="3" id="KW-1185">Reference proteome</keyword>
<feature type="domain" description="Carrier" evidence="1">
    <location>
        <begin position="4"/>
        <end position="66"/>
    </location>
</feature>
<protein>
    <recommendedName>
        <fullName evidence="1">Carrier domain-containing protein</fullName>
    </recommendedName>
</protein>
<dbReference type="RefSeq" id="WP_075131375.1">
    <property type="nucleotide sequence ID" value="NZ_MSIF01000001.1"/>
</dbReference>
<evidence type="ECO:0000313" key="2">
    <source>
        <dbReference type="EMBL" id="OLF14427.1"/>
    </source>
</evidence>
<accession>A0A7Z0WT53</accession>
<dbReference type="InterPro" id="IPR036736">
    <property type="entry name" value="ACP-like_sf"/>
</dbReference>